<dbReference type="Proteomes" id="UP000247498">
    <property type="component" value="Unassembled WGS sequence"/>
</dbReference>
<accession>A0A2V0PCF1</accession>
<comment type="catalytic activity">
    <reaction evidence="1">
        <text>Random hydrolysis of (1-&gt;4)-beta-D-mannosidic linkages in mannans, galactomannans and glucomannans.</text>
        <dbReference type="EC" id="3.2.1.78"/>
    </reaction>
</comment>
<keyword evidence="12" id="KW-1185">Reference proteome</keyword>
<sequence length="560" mass="59404">MGNALCCVASCVVEEFWGSPRGAAPLVPASSLAAEKPTAAAPARRLAPVEPEDTDDGVRAPPPPPVAIGAPIKDKDYYCGVNCYYLMMRAASEGTREMAEETLDQIARLGFSVIRIWAFNDGAGWNALQTKPGVYDQNVFKGLDWVVAESAKRGLRLMMTLTNFWEDYGGFPQYVRWSRRLAADAPAKGEEFYDDPVCQRMYRTFIKDVVTRVNTITGVAYRDDPTIFAWDIVNEARCEGDTTYRKLTKWLDVTAAYVKTLDKKHPVTAGLEGFFGPSTPQLLDCNPYNQTHGVDWVANCNTPNLDFVSIHLYADQWCPDSSDDAERCDWAVRWLKGHIQGAKMLRKPLCLQEFGKKPAGPGRAKLFKQLLAIAESEAESKGTLAGSLVWMYAHEDYPDYDNYTIYERGAPTRAAVKQVSQPLVKDAESTKLVVDFARALRPLPPADGAALKPADGAAAKPAAGAAGKPAAGAAVKPAAGAAVKPAESAAAKPAAGAAVKPAAGAAVKPAESAAVKPAAGAALKPAESAAAKPAAGAAVKPAAGAAVKPAAGAAVKPARS</sequence>
<dbReference type="OrthoDB" id="406631at2759"/>
<dbReference type="GO" id="GO:0005576">
    <property type="term" value="C:extracellular region"/>
    <property type="evidence" value="ECO:0007669"/>
    <property type="project" value="UniProtKB-SubCell"/>
</dbReference>
<reference evidence="11 12" key="1">
    <citation type="journal article" date="2018" name="Sci. Rep.">
        <title>Raphidocelis subcapitata (=Pseudokirchneriella subcapitata) provides an insight into genome evolution and environmental adaptations in the Sphaeropleales.</title>
        <authorList>
            <person name="Suzuki S."/>
            <person name="Yamaguchi H."/>
            <person name="Nakajima N."/>
            <person name="Kawachi M."/>
        </authorList>
    </citation>
    <scope>NUCLEOTIDE SEQUENCE [LARGE SCALE GENOMIC DNA]</scope>
    <source>
        <strain evidence="11 12">NIES-35</strain>
    </source>
</reference>
<evidence type="ECO:0000256" key="6">
    <source>
        <dbReference type="ARBA" id="ARBA00022729"/>
    </source>
</evidence>
<dbReference type="InterPro" id="IPR017853">
    <property type="entry name" value="GH"/>
</dbReference>
<comment type="caution">
    <text evidence="11">The sequence shown here is derived from an EMBL/GenBank/DDBJ whole genome shotgun (WGS) entry which is preliminary data.</text>
</comment>
<keyword evidence="5" id="KW-0964">Secreted</keyword>
<feature type="region of interest" description="Disordered" evidence="9">
    <location>
        <begin position="38"/>
        <end position="65"/>
    </location>
</feature>
<dbReference type="AlphaFoldDB" id="A0A2V0PCF1"/>
<protein>
    <recommendedName>
        <fullName evidence="4">mannan endo-1,4-beta-mannosidase</fullName>
        <ecNumber evidence="4">3.2.1.78</ecNumber>
    </recommendedName>
</protein>
<evidence type="ECO:0000256" key="4">
    <source>
        <dbReference type="ARBA" id="ARBA00012706"/>
    </source>
</evidence>
<organism evidence="11 12">
    <name type="scientific">Raphidocelis subcapitata</name>
    <dbReference type="NCBI Taxonomy" id="307507"/>
    <lineage>
        <taxon>Eukaryota</taxon>
        <taxon>Viridiplantae</taxon>
        <taxon>Chlorophyta</taxon>
        <taxon>core chlorophytes</taxon>
        <taxon>Chlorophyceae</taxon>
        <taxon>CS clade</taxon>
        <taxon>Sphaeropleales</taxon>
        <taxon>Selenastraceae</taxon>
        <taxon>Raphidocelis</taxon>
    </lineage>
</organism>
<evidence type="ECO:0000256" key="1">
    <source>
        <dbReference type="ARBA" id="ARBA00001678"/>
    </source>
</evidence>
<evidence type="ECO:0000256" key="2">
    <source>
        <dbReference type="ARBA" id="ARBA00004613"/>
    </source>
</evidence>
<name>A0A2V0PCF1_9CHLO</name>
<keyword evidence="8" id="KW-0326">Glycosidase</keyword>
<gene>
    <name evidence="11" type="ORF">Rsub_10451</name>
</gene>
<dbReference type="STRING" id="307507.A0A2V0PCF1"/>
<dbReference type="GO" id="GO:0000272">
    <property type="term" value="P:polysaccharide catabolic process"/>
    <property type="evidence" value="ECO:0007669"/>
    <property type="project" value="InterPro"/>
</dbReference>
<dbReference type="Pfam" id="PF26410">
    <property type="entry name" value="GH5_mannosidase"/>
    <property type="match status" value="1"/>
</dbReference>
<feature type="compositionally biased region" description="Low complexity" evidence="9">
    <location>
        <begin position="38"/>
        <end position="48"/>
    </location>
</feature>
<dbReference type="InterPro" id="IPR045053">
    <property type="entry name" value="MAN-like"/>
</dbReference>
<dbReference type="GO" id="GO:0016985">
    <property type="term" value="F:mannan endo-1,4-beta-mannosidase activity"/>
    <property type="evidence" value="ECO:0007669"/>
    <property type="project" value="UniProtKB-EC"/>
</dbReference>
<proteinExistence type="inferred from homology"/>
<dbReference type="SUPFAM" id="SSF51445">
    <property type="entry name" value="(Trans)glycosidases"/>
    <property type="match status" value="1"/>
</dbReference>
<evidence type="ECO:0000259" key="10">
    <source>
        <dbReference type="Pfam" id="PF26410"/>
    </source>
</evidence>
<dbReference type="Gene3D" id="3.20.20.80">
    <property type="entry name" value="Glycosidases"/>
    <property type="match status" value="1"/>
</dbReference>
<feature type="domain" description="Glycoside hydrolase family 5" evidence="10">
    <location>
        <begin position="76"/>
        <end position="393"/>
    </location>
</feature>
<evidence type="ECO:0000256" key="9">
    <source>
        <dbReference type="SAM" id="MobiDB-lite"/>
    </source>
</evidence>
<dbReference type="EMBL" id="BDRX01000101">
    <property type="protein sequence ID" value="GBF97528.1"/>
    <property type="molecule type" value="Genomic_DNA"/>
</dbReference>
<dbReference type="EC" id="3.2.1.78" evidence="4"/>
<dbReference type="FunCoup" id="A0A2V0PCF1">
    <property type="interactions" value="191"/>
</dbReference>
<dbReference type="PANTHER" id="PTHR31451:SF39">
    <property type="entry name" value="MANNAN ENDO-1,4-BETA-MANNOSIDASE 1"/>
    <property type="match status" value="1"/>
</dbReference>
<dbReference type="InParanoid" id="A0A2V0PCF1"/>
<keyword evidence="7" id="KW-0378">Hydrolase</keyword>
<evidence type="ECO:0000256" key="8">
    <source>
        <dbReference type="ARBA" id="ARBA00023295"/>
    </source>
</evidence>
<evidence type="ECO:0000313" key="12">
    <source>
        <dbReference type="Proteomes" id="UP000247498"/>
    </source>
</evidence>
<comment type="subcellular location">
    <subcellularLocation>
        <location evidence="2">Secreted</location>
    </subcellularLocation>
</comment>
<evidence type="ECO:0000313" key="11">
    <source>
        <dbReference type="EMBL" id="GBF97528.1"/>
    </source>
</evidence>
<comment type="similarity">
    <text evidence="3">Belongs to the glycosyl hydrolase 5 (cellulase A) family.</text>
</comment>
<evidence type="ECO:0000256" key="5">
    <source>
        <dbReference type="ARBA" id="ARBA00022525"/>
    </source>
</evidence>
<dbReference type="PANTHER" id="PTHR31451">
    <property type="match status" value="1"/>
</dbReference>
<evidence type="ECO:0000256" key="3">
    <source>
        <dbReference type="ARBA" id="ARBA00005641"/>
    </source>
</evidence>
<evidence type="ECO:0000256" key="7">
    <source>
        <dbReference type="ARBA" id="ARBA00022801"/>
    </source>
</evidence>
<dbReference type="InterPro" id="IPR001547">
    <property type="entry name" value="Glyco_hydro_5"/>
</dbReference>
<keyword evidence="6" id="KW-0732">Signal</keyword>